<gene>
    <name evidence="18" type="ORF">Cni_G19728</name>
</gene>
<evidence type="ECO:0000256" key="4">
    <source>
        <dbReference type="ARBA" id="ARBA00022527"/>
    </source>
</evidence>
<evidence type="ECO:0000313" key="19">
    <source>
        <dbReference type="Proteomes" id="UP001327560"/>
    </source>
</evidence>
<dbReference type="PROSITE" id="PS00107">
    <property type="entry name" value="PROTEIN_KINASE_ATP"/>
    <property type="match status" value="1"/>
</dbReference>
<dbReference type="EC" id="2.7.11.1" evidence="2"/>
<keyword evidence="18" id="KW-0675">Receptor</keyword>
<keyword evidence="11 16" id="KW-0472">Membrane</keyword>
<comment type="subcellular location">
    <subcellularLocation>
        <location evidence="1">Cell membrane</location>
        <topology evidence="1">Single-pass membrane protein</topology>
    </subcellularLocation>
</comment>
<dbReference type="GO" id="GO:0005524">
    <property type="term" value="F:ATP binding"/>
    <property type="evidence" value="ECO:0007669"/>
    <property type="project" value="UniProtKB-UniRule"/>
</dbReference>
<evidence type="ECO:0000256" key="14">
    <source>
        <dbReference type="PROSITE-ProRule" id="PRU10141"/>
    </source>
</evidence>
<dbReference type="InterPro" id="IPR001245">
    <property type="entry name" value="Ser-Thr/Tyr_kinase_cat_dom"/>
</dbReference>
<dbReference type="FunFam" id="3.30.200.20:FF:000178">
    <property type="entry name" value="serine/threonine-protein kinase PBS1-like"/>
    <property type="match status" value="1"/>
</dbReference>
<feature type="compositionally biased region" description="Pro residues" evidence="15">
    <location>
        <begin position="128"/>
        <end position="143"/>
    </location>
</feature>
<keyword evidence="6 16" id="KW-0812">Transmembrane</keyword>
<evidence type="ECO:0000256" key="2">
    <source>
        <dbReference type="ARBA" id="ARBA00012513"/>
    </source>
</evidence>
<keyword evidence="4" id="KW-0723">Serine/threonine-protein kinase</keyword>
<dbReference type="InterPro" id="IPR000719">
    <property type="entry name" value="Prot_kinase_dom"/>
</dbReference>
<evidence type="ECO:0000256" key="12">
    <source>
        <dbReference type="ARBA" id="ARBA00047899"/>
    </source>
</evidence>
<comment type="catalytic activity">
    <reaction evidence="12">
        <text>L-threonyl-[protein] + ATP = O-phospho-L-threonyl-[protein] + ADP + H(+)</text>
        <dbReference type="Rhea" id="RHEA:46608"/>
        <dbReference type="Rhea" id="RHEA-COMP:11060"/>
        <dbReference type="Rhea" id="RHEA-COMP:11605"/>
        <dbReference type="ChEBI" id="CHEBI:15378"/>
        <dbReference type="ChEBI" id="CHEBI:30013"/>
        <dbReference type="ChEBI" id="CHEBI:30616"/>
        <dbReference type="ChEBI" id="CHEBI:61977"/>
        <dbReference type="ChEBI" id="CHEBI:456216"/>
        <dbReference type="EC" id="2.7.11.1"/>
    </reaction>
</comment>
<dbReference type="PANTHER" id="PTHR47982">
    <property type="entry name" value="PROLINE-RICH RECEPTOR-LIKE PROTEIN KINASE PERK4"/>
    <property type="match status" value="1"/>
</dbReference>
<evidence type="ECO:0000256" key="7">
    <source>
        <dbReference type="ARBA" id="ARBA00022741"/>
    </source>
</evidence>
<keyword evidence="10 16" id="KW-1133">Transmembrane helix</keyword>
<feature type="compositionally biased region" description="Pro residues" evidence="15">
    <location>
        <begin position="18"/>
        <end position="121"/>
    </location>
</feature>
<keyword evidence="19" id="KW-1185">Reference proteome</keyword>
<dbReference type="FunFam" id="1.10.510.10:FF:000173">
    <property type="entry name" value="proline-rich receptor-like protein kinase PERK8"/>
    <property type="match status" value="1"/>
</dbReference>
<dbReference type="InterPro" id="IPR047117">
    <property type="entry name" value="PERK1-13-like"/>
</dbReference>
<dbReference type="PANTHER" id="PTHR47982:SF44">
    <property type="entry name" value="PROLINE-RICH RECEPTOR-LIKE PROTEIN KINASE PERK13-RELATED"/>
    <property type="match status" value="1"/>
</dbReference>
<dbReference type="SMART" id="SM00220">
    <property type="entry name" value="S_TKc"/>
    <property type="match status" value="1"/>
</dbReference>
<dbReference type="InterPro" id="IPR008271">
    <property type="entry name" value="Ser/Thr_kinase_AS"/>
</dbReference>
<evidence type="ECO:0000256" key="15">
    <source>
        <dbReference type="SAM" id="MobiDB-lite"/>
    </source>
</evidence>
<evidence type="ECO:0000256" key="5">
    <source>
        <dbReference type="ARBA" id="ARBA00022679"/>
    </source>
</evidence>
<dbReference type="AlphaFoldDB" id="A0AAQ3KL07"/>
<evidence type="ECO:0000256" key="8">
    <source>
        <dbReference type="ARBA" id="ARBA00022777"/>
    </source>
</evidence>
<dbReference type="CDD" id="cd14066">
    <property type="entry name" value="STKc_IRAK"/>
    <property type="match status" value="1"/>
</dbReference>
<dbReference type="Gene3D" id="1.10.510.10">
    <property type="entry name" value="Transferase(Phosphotransferase) domain 1"/>
    <property type="match status" value="1"/>
</dbReference>
<accession>A0AAQ3KL07</accession>
<feature type="compositionally biased region" description="Polar residues" evidence="15">
    <location>
        <begin position="1"/>
        <end position="13"/>
    </location>
</feature>
<dbReference type="Gene3D" id="3.30.200.20">
    <property type="entry name" value="Phosphorylase Kinase, domain 1"/>
    <property type="match status" value="1"/>
</dbReference>
<evidence type="ECO:0000256" key="1">
    <source>
        <dbReference type="ARBA" id="ARBA00004162"/>
    </source>
</evidence>
<dbReference type="GO" id="GO:0004674">
    <property type="term" value="F:protein serine/threonine kinase activity"/>
    <property type="evidence" value="ECO:0007669"/>
    <property type="project" value="UniProtKB-KW"/>
</dbReference>
<evidence type="ECO:0000313" key="18">
    <source>
        <dbReference type="EMBL" id="WOL10968.1"/>
    </source>
</evidence>
<keyword evidence="3" id="KW-1003">Cell membrane</keyword>
<dbReference type="InterPro" id="IPR017441">
    <property type="entry name" value="Protein_kinase_ATP_BS"/>
</dbReference>
<protein>
    <recommendedName>
        <fullName evidence="2">non-specific serine/threonine protein kinase</fullName>
        <ecNumber evidence="2">2.7.11.1</ecNumber>
    </recommendedName>
</protein>
<dbReference type="InterPro" id="IPR011009">
    <property type="entry name" value="Kinase-like_dom_sf"/>
</dbReference>
<evidence type="ECO:0000256" key="3">
    <source>
        <dbReference type="ARBA" id="ARBA00022475"/>
    </source>
</evidence>
<comment type="catalytic activity">
    <reaction evidence="13">
        <text>L-seryl-[protein] + ATP = O-phospho-L-seryl-[protein] + ADP + H(+)</text>
        <dbReference type="Rhea" id="RHEA:17989"/>
        <dbReference type="Rhea" id="RHEA-COMP:9863"/>
        <dbReference type="Rhea" id="RHEA-COMP:11604"/>
        <dbReference type="ChEBI" id="CHEBI:15378"/>
        <dbReference type="ChEBI" id="CHEBI:29999"/>
        <dbReference type="ChEBI" id="CHEBI:30616"/>
        <dbReference type="ChEBI" id="CHEBI:83421"/>
        <dbReference type="ChEBI" id="CHEBI:456216"/>
        <dbReference type="EC" id="2.7.11.1"/>
    </reaction>
</comment>
<dbReference type="GO" id="GO:0005886">
    <property type="term" value="C:plasma membrane"/>
    <property type="evidence" value="ECO:0007669"/>
    <property type="project" value="UniProtKB-SubCell"/>
</dbReference>
<feature type="compositionally biased region" description="Pro residues" evidence="15">
    <location>
        <begin position="150"/>
        <end position="173"/>
    </location>
</feature>
<keyword evidence="8 18" id="KW-0418">Kinase</keyword>
<dbReference type="PROSITE" id="PS50011">
    <property type="entry name" value="PROTEIN_KINASE_DOM"/>
    <property type="match status" value="1"/>
</dbReference>
<evidence type="ECO:0000256" key="9">
    <source>
        <dbReference type="ARBA" id="ARBA00022840"/>
    </source>
</evidence>
<evidence type="ECO:0000256" key="6">
    <source>
        <dbReference type="ARBA" id="ARBA00022692"/>
    </source>
</evidence>
<feature type="domain" description="Protein kinase" evidence="17">
    <location>
        <begin position="296"/>
        <end position="578"/>
    </location>
</feature>
<feature type="compositionally biased region" description="Low complexity" evidence="15">
    <location>
        <begin position="200"/>
        <end position="215"/>
    </location>
</feature>
<feature type="transmembrane region" description="Helical" evidence="16">
    <location>
        <begin position="217"/>
        <end position="237"/>
    </location>
</feature>
<dbReference type="SUPFAM" id="SSF56112">
    <property type="entry name" value="Protein kinase-like (PK-like)"/>
    <property type="match status" value="1"/>
</dbReference>
<dbReference type="EMBL" id="CP136895">
    <property type="protein sequence ID" value="WOL10968.1"/>
    <property type="molecule type" value="Genomic_DNA"/>
</dbReference>
<dbReference type="Pfam" id="PF07714">
    <property type="entry name" value="PK_Tyr_Ser-Thr"/>
    <property type="match status" value="1"/>
</dbReference>
<evidence type="ECO:0000256" key="11">
    <source>
        <dbReference type="ARBA" id="ARBA00023136"/>
    </source>
</evidence>
<evidence type="ECO:0000256" key="16">
    <source>
        <dbReference type="SAM" id="Phobius"/>
    </source>
</evidence>
<organism evidence="18 19">
    <name type="scientific">Canna indica</name>
    <name type="common">Indian-shot</name>
    <dbReference type="NCBI Taxonomy" id="4628"/>
    <lineage>
        <taxon>Eukaryota</taxon>
        <taxon>Viridiplantae</taxon>
        <taxon>Streptophyta</taxon>
        <taxon>Embryophyta</taxon>
        <taxon>Tracheophyta</taxon>
        <taxon>Spermatophyta</taxon>
        <taxon>Magnoliopsida</taxon>
        <taxon>Liliopsida</taxon>
        <taxon>Zingiberales</taxon>
        <taxon>Cannaceae</taxon>
        <taxon>Canna</taxon>
    </lineage>
</organism>
<keyword evidence="7 14" id="KW-0547">Nucleotide-binding</keyword>
<dbReference type="Proteomes" id="UP001327560">
    <property type="component" value="Chromosome 6"/>
</dbReference>
<feature type="region of interest" description="Disordered" evidence="15">
    <location>
        <begin position="1"/>
        <end position="215"/>
    </location>
</feature>
<reference evidence="18 19" key="1">
    <citation type="submission" date="2023-10" db="EMBL/GenBank/DDBJ databases">
        <title>Chromosome-scale genome assembly provides insights into flower coloration mechanisms of Canna indica.</title>
        <authorList>
            <person name="Li C."/>
        </authorList>
    </citation>
    <scope>NUCLEOTIDE SEQUENCE [LARGE SCALE GENOMIC DNA]</scope>
    <source>
        <tissue evidence="18">Flower</tissue>
    </source>
</reference>
<name>A0AAQ3KL07_9LILI</name>
<sequence>MSESAPFPESSNTDDTHPPPGPTTVTPSPPPAAEANSPPPPSSPPPSPPASTPPPAAQAPPPSSGPPPSSPPPSPPTASPPPPDTRSIPPPAPASPVPSPPKPLLSPPPPPAASTPPPTSPIPDTNASPPPAPEIVPSPPITPDPAGQTPSPPPPAIPVTTPPSSPLTPPPSSPSTTWAPPATPPRDDPSKHNTPHPSKDSTSSPPSSSNGSETSSLVGITVAGVIIALVAIVFFILRKKKKKTKGGPYKFPSHETPPQAASPAVENAYGIYVADGMEPAGSKPWFTYEELMSITNGFSHAIGEGGFGSVFKGALADGRQVAVKQLKAGSGQGEREFRAEVDIISRIHHRHLCTLVGYCIAERHRLLVYEFVSNGTLEHHLHGMGLPVLGWSKRMRIAIGSARGLAYLHEDCHPRIIHRDIKSSNILLDESFEAQAKYFGLAKLTSDANTHVSTRVMGTFGYLAPEYASSGKLTDRSDVYSFGVVLLELVTGRKPIDPTLPSGDESLVEWARPLLIHALETTEFEELVDPRLGNNFDKNEMLHMIEAAAACTRHSAPKRPRMMQVLRALDSGGSLPDLSNGYKFGESTVYNSSQYSADIEKLRRLAFESDTDIYSIDCTDQSGEYDTGKSSMQN</sequence>
<feature type="binding site" evidence="14">
    <location>
        <position position="324"/>
    </location>
    <ligand>
        <name>ATP</name>
        <dbReference type="ChEBI" id="CHEBI:30616"/>
    </ligand>
</feature>
<proteinExistence type="predicted"/>
<dbReference type="PRINTS" id="PR01217">
    <property type="entry name" value="PRICHEXTENSN"/>
</dbReference>
<evidence type="ECO:0000256" key="13">
    <source>
        <dbReference type="ARBA" id="ARBA00048679"/>
    </source>
</evidence>
<evidence type="ECO:0000259" key="17">
    <source>
        <dbReference type="PROSITE" id="PS50011"/>
    </source>
</evidence>
<dbReference type="PROSITE" id="PS00108">
    <property type="entry name" value="PROTEIN_KINASE_ST"/>
    <property type="match status" value="1"/>
</dbReference>
<keyword evidence="9 14" id="KW-0067">ATP-binding</keyword>
<evidence type="ECO:0000256" key="10">
    <source>
        <dbReference type="ARBA" id="ARBA00022989"/>
    </source>
</evidence>
<keyword evidence="5" id="KW-0808">Transferase</keyword>